<keyword evidence="9 10" id="KW-0066">ATP synthesis</keyword>
<keyword evidence="6 10" id="KW-0406">Ion transport</keyword>
<reference evidence="11 12" key="1">
    <citation type="journal article" date="2016" name="Nat. Commun.">
        <title>Thousands of microbial genomes shed light on interconnected biogeochemical processes in an aquifer system.</title>
        <authorList>
            <person name="Anantharaman K."/>
            <person name="Brown C.T."/>
            <person name="Hug L.A."/>
            <person name="Sharon I."/>
            <person name="Castelle C.J."/>
            <person name="Probst A.J."/>
            <person name="Thomas B.C."/>
            <person name="Singh A."/>
            <person name="Wilkins M.J."/>
            <person name="Karaoz U."/>
            <person name="Brodie E.L."/>
            <person name="Williams K.H."/>
            <person name="Hubbard S.S."/>
            <person name="Banfield J.F."/>
        </authorList>
    </citation>
    <scope>NUCLEOTIDE SEQUENCE [LARGE SCALE GENOMIC DNA]</scope>
</reference>
<dbReference type="GO" id="GO:0005886">
    <property type="term" value="C:plasma membrane"/>
    <property type="evidence" value="ECO:0007669"/>
    <property type="project" value="UniProtKB-SubCell"/>
</dbReference>
<dbReference type="CDD" id="cd12151">
    <property type="entry name" value="F1-ATPase_gamma"/>
    <property type="match status" value="1"/>
</dbReference>
<dbReference type="EMBL" id="MFBL01000053">
    <property type="protein sequence ID" value="OGE03543.1"/>
    <property type="molecule type" value="Genomic_DNA"/>
</dbReference>
<evidence type="ECO:0000256" key="2">
    <source>
        <dbReference type="ARBA" id="ARBA00004170"/>
    </source>
</evidence>
<evidence type="ECO:0000256" key="6">
    <source>
        <dbReference type="ARBA" id="ARBA00023065"/>
    </source>
</evidence>
<comment type="function">
    <text evidence="1 10">Produces ATP from ADP in the presence of a proton gradient across the membrane. The gamma chain is believed to be important in regulating ATPase activity and the flow of protons through the CF(0) complex.</text>
</comment>
<dbReference type="NCBIfam" id="TIGR01146">
    <property type="entry name" value="ATPsyn_F1gamma"/>
    <property type="match status" value="1"/>
</dbReference>
<evidence type="ECO:0000313" key="12">
    <source>
        <dbReference type="Proteomes" id="UP000178369"/>
    </source>
</evidence>
<keyword evidence="5 10" id="KW-0375">Hydrogen ion transport</keyword>
<protein>
    <recommendedName>
        <fullName evidence="10">ATP synthase gamma chain</fullName>
    </recommendedName>
    <alternativeName>
        <fullName evidence="10">ATP synthase F1 sector gamma subunit</fullName>
    </alternativeName>
    <alternativeName>
        <fullName evidence="10">F-ATPase gamma subunit</fullName>
    </alternativeName>
</protein>
<keyword evidence="7 10" id="KW-0472">Membrane</keyword>
<evidence type="ECO:0000256" key="7">
    <source>
        <dbReference type="ARBA" id="ARBA00023136"/>
    </source>
</evidence>
<dbReference type="AlphaFoldDB" id="A0A1F5HHD0"/>
<dbReference type="SUPFAM" id="SSF52943">
    <property type="entry name" value="ATP synthase (F1-ATPase), gamma subunit"/>
    <property type="match status" value="1"/>
</dbReference>
<dbReference type="Gene3D" id="1.10.287.80">
    <property type="entry name" value="ATP synthase, gamma subunit, helix hairpin domain"/>
    <property type="match status" value="1"/>
</dbReference>
<proteinExistence type="inferred from homology"/>
<dbReference type="GO" id="GO:0045259">
    <property type="term" value="C:proton-transporting ATP synthase complex"/>
    <property type="evidence" value="ECO:0007669"/>
    <property type="project" value="UniProtKB-KW"/>
</dbReference>
<evidence type="ECO:0000256" key="8">
    <source>
        <dbReference type="ARBA" id="ARBA00023196"/>
    </source>
</evidence>
<dbReference type="GO" id="GO:0042777">
    <property type="term" value="P:proton motive force-driven plasma membrane ATP synthesis"/>
    <property type="evidence" value="ECO:0007669"/>
    <property type="project" value="UniProtKB-UniRule"/>
</dbReference>
<dbReference type="Pfam" id="PF00231">
    <property type="entry name" value="ATP-synt"/>
    <property type="match status" value="1"/>
</dbReference>
<comment type="subcellular location">
    <subcellularLocation>
        <location evidence="10">Cell membrane</location>
        <topology evidence="10">Peripheral membrane protein</topology>
    </subcellularLocation>
    <subcellularLocation>
        <location evidence="2">Membrane</location>
        <topology evidence="2">Peripheral membrane protein</topology>
    </subcellularLocation>
</comment>
<dbReference type="PANTHER" id="PTHR11693:SF22">
    <property type="entry name" value="ATP SYNTHASE SUBUNIT GAMMA, MITOCHONDRIAL"/>
    <property type="match status" value="1"/>
</dbReference>
<gene>
    <name evidence="10" type="primary">atpG</name>
    <name evidence="11" type="ORF">A3F45_00245</name>
</gene>
<evidence type="ECO:0000256" key="3">
    <source>
        <dbReference type="ARBA" id="ARBA00007681"/>
    </source>
</evidence>
<keyword evidence="8 10" id="KW-0139">CF(1)</keyword>
<comment type="caution">
    <text evidence="11">The sequence shown here is derived from an EMBL/GenBank/DDBJ whole genome shotgun (WGS) entry which is preliminary data.</text>
</comment>
<organism evidence="11 12">
    <name type="scientific">Candidatus Curtissbacteria bacterium RIFCSPHIGHO2_12_FULL_41_17</name>
    <dbReference type="NCBI Taxonomy" id="1797722"/>
    <lineage>
        <taxon>Bacteria</taxon>
        <taxon>Candidatus Curtissiibacteriota</taxon>
    </lineage>
</organism>
<keyword evidence="4 10" id="KW-0813">Transport</keyword>
<sequence length="282" mass="31615">MSTIREISKRIKSISNTRKVTHAMELVAAVKMRKSQLAALSTRPYSLALDQIISEVRSKTEHKTSLLTENTSPNQIVILVSSDRGLAGGLNINLFREVLRQEFKNIQFITVGKKAQNFVAKTKGLIIASFVSEEKTPLDLARTLTKMAIDAYIAKQTSKVSILYPHFQSTAEQIPKWIQLLPIELDDQLPQNIDQRPADLIFEPSAEDILKDILPHHVLTQIYQVLLESKASEHSARMVAMKNATDAAGDLIDDLTLTYNQVRQETITKELLDIVTAQKALE</sequence>
<dbReference type="PRINTS" id="PR00126">
    <property type="entry name" value="ATPASEGAMMA"/>
</dbReference>
<dbReference type="Proteomes" id="UP000178369">
    <property type="component" value="Unassembled WGS sequence"/>
</dbReference>
<dbReference type="GO" id="GO:0046933">
    <property type="term" value="F:proton-transporting ATP synthase activity, rotational mechanism"/>
    <property type="evidence" value="ECO:0007669"/>
    <property type="project" value="UniProtKB-UniRule"/>
</dbReference>
<evidence type="ECO:0000256" key="9">
    <source>
        <dbReference type="ARBA" id="ARBA00023310"/>
    </source>
</evidence>
<dbReference type="HAMAP" id="MF_00815">
    <property type="entry name" value="ATP_synth_gamma_bact"/>
    <property type="match status" value="1"/>
</dbReference>
<comment type="similarity">
    <text evidence="3 10">Belongs to the ATPase gamma chain family.</text>
</comment>
<evidence type="ECO:0000256" key="5">
    <source>
        <dbReference type="ARBA" id="ARBA00022781"/>
    </source>
</evidence>
<keyword evidence="10" id="KW-1003">Cell membrane</keyword>
<comment type="subunit">
    <text evidence="10">F-type ATPases have 2 components, CF(1) - the catalytic core - and CF(0) - the membrane proton channel. CF(1) has five subunits: alpha(3), beta(3), gamma(1), delta(1), epsilon(1). CF(0) has three main subunits: a, b and c.</text>
</comment>
<dbReference type="InterPro" id="IPR000131">
    <property type="entry name" value="ATP_synth_F1_gsu"/>
</dbReference>
<evidence type="ECO:0000256" key="4">
    <source>
        <dbReference type="ARBA" id="ARBA00022448"/>
    </source>
</evidence>
<accession>A0A1F5HHD0</accession>
<evidence type="ECO:0000256" key="1">
    <source>
        <dbReference type="ARBA" id="ARBA00003456"/>
    </source>
</evidence>
<dbReference type="GO" id="GO:0005524">
    <property type="term" value="F:ATP binding"/>
    <property type="evidence" value="ECO:0007669"/>
    <property type="project" value="UniProtKB-UniRule"/>
</dbReference>
<dbReference type="PANTHER" id="PTHR11693">
    <property type="entry name" value="ATP SYNTHASE GAMMA CHAIN"/>
    <property type="match status" value="1"/>
</dbReference>
<evidence type="ECO:0000256" key="10">
    <source>
        <dbReference type="HAMAP-Rule" id="MF_00815"/>
    </source>
</evidence>
<evidence type="ECO:0000313" key="11">
    <source>
        <dbReference type="EMBL" id="OGE03543.1"/>
    </source>
</evidence>
<dbReference type="Gene3D" id="3.40.1380.10">
    <property type="match status" value="1"/>
</dbReference>
<name>A0A1F5HHD0_9BACT</name>
<dbReference type="InterPro" id="IPR035968">
    <property type="entry name" value="ATP_synth_F1_ATPase_gsu"/>
</dbReference>